<organism evidence="1 2">
    <name type="scientific">Durusdinium trenchii</name>
    <dbReference type="NCBI Taxonomy" id="1381693"/>
    <lineage>
        <taxon>Eukaryota</taxon>
        <taxon>Sar</taxon>
        <taxon>Alveolata</taxon>
        <taxon>Dinophyceae</taxon>
        <taxon>Suessiales</taxon>
        <taxon>Symbiodiniaceae</taxon>
        <taxon>Durusdinium</taxon>
    </lineage>
</organism>
<keyword evidence="2" id="KW-1185">Reference proteome</keyword>
<proteinExistence type="predicted"/>
<evidence type="ECO:0000313" key="1">
    <source>
        <dbReference type="EMBL" id="CAK8991546.1"/>
    </source>
</evidence>
<protein>
    <submittedName>
        <fullName evidence="1">Uncharacterized protein</fullName>
    </submittedName>
</protein>
<evidence type="ECO:0000313" key="2">
    <source>
        <dbReference type="Proteomes" id="UP001642484"/>
    </source>
</evidence>
<reference evidence="1 2" key="1">
    <citation type="submission" date="2024-02" db="EMBL/GenBank/DDBJ databases">
        <authorList>
            <person name="Chen Y."/>
            <person name="Shah S."/>
            <person name="Dougan E. K."/>
            <person name="Thang M."/>
            <person name="Chan C."/>
        </authorList>
    </citation>
    <scope>NUCLEOTIDE SEQUENCE [LARGE SCALE GENOMIC DNA]</scope>
</reference>
<dbReference type="PANTHER" id="PTHR42892:SF1">
    <property type="entry name" value="GLUCOSAMINE-6-PHOSPHATE ISOMERASE"/>
    <property type="match status" value="1"/>
</dbReference>
<dbReference type="PANTHER" id="PTHR42892">
    <property type="entry name" value="GLUCOSAMINE-6-PHOSPHATE DEAMINASE-LIKE PROTEIN BT_0258-RELATED"/>
    <property type="match status" value="1"/>
</dbReference>
<comment type="caution">
    <text evidence="1">The sequence shown here is derived from an EMBL/GenBank/DDBJ whole genome shotgun (WGS) entry which is preliminary data.</text>
</comment>
<name>A0ABP0HMU2_9DINO</name>
<dbReference type="Proteomes" id="UP001642484">
    <property type="component" value="Unassembled WGS sequence"/>
</dbReference>
<dbReference type="EMBL" id="CAXAMN010000947">
    <property type="protein sequence ID" value="CAK8991546.1"/>
    <property type="molecule type" value="Genomic_DNA"/>
</dbReference>
<dbReference type="InterPro" id="IPR052960">
    <property type="entry name" value="GlcN6P_deaminase-like"/>
</dbReference>
<sequence>MEKRHCNFTICYCCHTLQFLLGSTPLTRIKNIQEHVYRYLNLYVDLRLVFPRYIGWQLPNISHLRLGFYTADIFAPEPTQQRDVLPVLKLLKNVQPDVVTVALDPEASGPDTHYKVLQAVTSALQQHAEETKRDDITVWGYRNVWFRFEPHEVSTIIPVSLQTISTLNHMFLNSFESQRHAEFPAYEIQGPFCAMSQRVQVEQYDIIETCLGYEWFHKHPSPLIRATRGLVFLREMSVEQLLAESRALRQQTENLS</sequence>
<gene>
    <name evidence="1" type="ORF">CCMP2556_LOCUS2506</name>
</gene>
<accession>A0ABP0HMU2</accession>